<dbReference type="AlphaFoldDB" id="A0A0E2AR30"/>
<proteinExistence type="predicted"/>
<accession>A0A0E2AR30</accession>
<comment type="caution">
    <text evidence="1">The sequence shown here is derived from an EMBL/GenBank/DDBJ whole genome shotgun (WGS) entry which is preliminary data.</text>
</comment>
<gene>
    <name evidence="1" type="ORF">HMPREF1056_02626</name>
</gene>
<dbReference type="InterPro" id="IPR008767">
    <property type="entry name" value="Phage_SPP1_head-tail_adaptor"/>
</dbReference>
<evidence type="ECO:0008006" key="3">
    <source>
        <dbReference type="Google" id="ProtNLM"/>
    </source>
</evidence>
<dbReference type="EMBL" id="AGXN01000012">
    <property type="protein sequence ID" value="EIY96738.1"/>
    <property type="molecule type" value="Genomic_DNA"/>
</dbReference>
<organism evidence="1 2">
    <name type="scientific">Bacteroides fragilis CL07T12C05</name>
    <dbReference type="NCBI Taxonomy" id="997883"/>
    <lineage>
        <taxon>Bacteria</taxon>
        <taxon>Pseudomonadati</taxon>
        <taxon>Bacteroidota</taxon>
        <taxon>Bacteroidia</taxon>
        <taxon>Bacteroidales</taxon>
        <taxon>Bacteroidaceae</taxon>
        <taxon>Bacteroides</taxon>
    </lineage>
</organism>
<dbReference type="InterPro" id="IPR038666">
    <property type="entry name" value="SSP1_head-tail_sf"/>
</dbReference>
<reference evidence="1 2" key="1">
    <citation type="submission" date="2012-02" db="EMBL/GenBank/DDBJ databases">
        <title>The Genome Sequence of Bacteroides fragilis CL07T12C05.</title>
        <authorList>
            <consortium name="The Broad Institute Genome Sequencing Platform"/>
            <person name="Earl A."/>
            <person name="Ward D."/>
            <person name="Feldgarden M."/>
            <person name="Gevers D."/>
            <person name="Zitomersky N.L."/>
            <person name="Coyne M.J."/>
            <person name="Comstock L.E."/>
            <person name="Young S.K."/>
            <person name="Zeng Q."/>
            <person name="Gargeya S."/>
            <person name="Fitzgerald M."/>
            <person name="Haas B."/>
            <person name="Abouelleil A."/>
            <person name="Alvarado L."/>
            <person name="Arachchi H.M."/>
            <person name="Berlin A."/>
            <person name="Chapman S.B."/>
            <person name="Gearin G."/>
            <person name="Goldberg J."/>
            <person name="Griggs A."/>
            <person name="Gujja S."/>
            <person name="Hansen M."/>
            <person name="Heiman D."/>
            <person name="Howarth C."/>
            <person name="Larimer J."/>
            <person name="Lui A."/>
            <person name="MacDonald P.J.P."/>
            <person name="McCowen C."/>
            <person name="Montmayeur A."/>
            <person name="Murphy C."/>
            <person name="Neiman D."/>
            <person name="Pearson M."/>
            <person name="Priest M."/>
            <person name="Roberts A."/>
            <person name="Saif S."/>
            <person name="Shea T."/>
            <person name="Sisk P."/>
            <person name="Stolte C."/>
            <person name="Sykes S."/>
            <person name="Wortman J."/>
            <person name="Nusbaum C."/>
            <person name="Birren B."/>
        </authorList>
    </citation>
    <scope>NUCLEOTIDE SEQUENCE [LARGE SCALE GENOMIC DNA]</scope>
    <source>
        <strain evidence="1 2">CL07T12C05</strain>
    </source>
</reference>
<evidence type="ECO:0000313" key="2">
    <source>
        <dbReference type="Proteomes" id="UP000003879"/>
    </source>
</evidence>
<sequence length="112" mass="12717">MIESGTLNDRIRFLSPVTIRNKYGEQLTSWELSYSCWAKVTYNKGVRAITAGEVWLPNTVSVLVRYTNKIHDRQRIVWNDSTYRIESFNASKKDGSATIIATKIDEGTEKGG</sequence>
<protein>
    <recommendedName>
        <fullName evidence="3">Phage head-tail adaptor</fullName>
    </recommendedName>
</protein>
<dbReference type="Pfam" id="PF05521">
    <property type="entry name" value="Phage_HCP"/>
    <property type="match status" value="1"/>
</dbReference>
<dbReference type="HOGENOM" id="CLU_171606_0_0_10"/>
<dbReference type="RefSeq" id="WP_005793686.1">
    <property type="nucleotide sequence ID" value="NZ_JH724215.1"/>
</dbReference>
<dbReference type="PATRIC" id="fig|997883.3.peg.2733"/>
<dbReference type="Proteomes" id="UP000003879">
    <property type="component" value="Unassembled WGS sequence"/>
</dbReference>
<dbReference type="NCBIfam" id="TIGR01563">
    <property type="entry name" value="gp16_SPP1"/>
    <property type="match status" value="1"/>
</dbReference>
<name>A0A0E2AR30_BACFG</name>
<dbReference type="Gene3D" id="2.40.10.270">
    <property type="entry name" value="Bacteriophage SPP1 head-tail adaptor protein"/>
    <property type="match status" value="1"/>
</dbReference>
<evidence type="ECO:0000313" key="1">
    <source>
        <dbReference type="EMBL" id="EIY96738.1"/>
    </source>
</evidence>